<keyword evidence="1" id="KW-0472">Membrane</keyword>
<evidence type="ECO:0000313" key="2">
    <source>
        <dbReference type="EMBL" id="KAL0479853.1"/>
    </source>
</evidence>
<organism evidence="2 3">
    <name type="scientific">Acrasis kona</name>
    <dbReference type="NCBI Taxonomy" id="1008807"/>
    <lineage>
        <taxon>Eukaryota</taxon>
        <taxon>Discoba</taxon>
        <taxon>Heterolobosea</taxon>
        <taxon>Tetramitia</taxon>
        <taxon>Eutetramitia</taxon>
        <taxon>Acrasidae</taxon>
        <taxon>Acrasis</taxon>
    </lineage>
</organism>
<keyword evidence="1" id="KW-0812">Transmembrane</keyword>
<reference evidence="2 3" key="1">
    <citation type="submission" date="2024-03" db="EMBL/GenBank/DDBJ databases">
        <title>The Acrasis kona genome and developmental transcriptomes reveal deep origins of eukaryotic multicellular pathways.</title>
        <authorList>
            <person name="Sheikh S."/>
            <person name="Fu C.-J."/>
            <person name="Brown M.W."/>
            <person name="Baldauf S.L."/>
        </authorList>
    </citation>
    <scope>NUCLEOTIDE SEQUENCE [LARGE SCALE GENOMIC DNA]</scope>
    <source>
        <strain evidence="2 3">ATCC MYA-3509</strain>
    </source>
</reference>
<keyword evidence="3" id="KW-1185">Reference proteome</keyword>
<name>A0AAW2YR54_9EUKA</name>
<dbReference type="AlphaFoldDB" id="A0AAW2YR54"/>
<evidence type="ECO:0000256" key="1">
    <source>
        <dbReference type="SAM" id="Phobius"/>
    </source>
</evidence>
<protein>
    <submittedName>
        <fullName evidence="2">Uncharacterized protein</fullName>
    </submittedName>
</protein>
<dbReference type="Proteomes" id="UP001431209">
    <property type="component" value="Unassembled WGS sequence"/>
</dbReference>
<keyword evidence="1" id="KW-1133">Transmembrane helix</keyword>
<comment type="caution">
    <text evidence="2">The sequence shown here is derived from an EMBL/GenBank/DDBJ whole genome shotgun (WGS) entry which is preliminary data.</text>
</comment>
<evidence type="ECO:0000313" key="3">
    <source>
        <dbReference type="Proteomes" id="UP001431209"/>
    </source>
</evidence>
<dbReference type="EMBL" id="JAOPGA020000603">
    <property type="protein sequence ID" value="KAL0479853.1"/>
    <property type="molecule type" value="Genomic_DNA"/>
</dbReference>
<gene>
    <name evidence="2" type="ORF">AKO1_007451</name>
</gene>
<feature type="transmembrane region" description="Helical" evidence="1">
    <location>
        <begin position="100"/>
        <end position="125"/>
    </location>
</feature>
<proteinExistence type="predicted"/>
<sequence length="166" mass="18523">MLRLFTQHINKCKQGTRFRAYAKFGFIKKHGEAVDITPEPVSVPVDNQTENDLRELSANLSEGLIKRLKTQFLGGGDLKDVKRKSNETLLKMVRESHKKAGVYTSTALITIFGALLYVVVVSSYFDETKNHIQTLLATILSPQEDFALFGASSAEELSMEANRSVN</sequence>
<accession>A0AAW2YR54</accession>